<feature type="domain" description="Glycosyltransferase 2-like" evidence="4">
    <location>
        <begin position="44"/>
        <end position="176"/>
    </location>
</feature>
<dbReference type="InterPro" id="IPR029044">
    <property type="entry name" value="Nucleotide-diphossugar_trans"/>
</dbReference>
<proteinExistence type="inferred from homology"/>
<dbReference type="AlphaFoldDB" id="A0A933L2I5"/>
<dbReference type="Gene3D" id="3.40.50.2000">
    <property type="entry name" value="Glycogen Phosphorylase B"/>
    <property type="match status" value="1"/>
</dbReference>
<evidence type="ECO:0000313" key="6">
    <source>
        <dbReference type="Proteomes" id="UP000782610"/>
    </source>
</evidence>
<dbReference type="Gene3D" id="3.90.550.10">
    <property type="entry name" value="Spore Coat Polysaccharide Biosynthesis Protein SpsA, Chain A"/>
    <property type="match status" value="1"/>
</dbReference>
<dbReference type="Pfam" id="PF00535">
    <property type="entry name" value="Glycos_transf_2"/>
    <property type="match status" value="1"/>
</dbReference>
<dbReference type="PANTHER" id="PTHR43179:SF12">
    <property type="entry name" value="GALACTOFURANOSYLTRANSFERASE GLFT2"/>
    <property type="match status" value="1"/>
</dbReference>
<protein>
    <submittedName>
        <fullName evidence="5">Glycosyltransferase</fullName>
    </submittedName>
</protein>
<dbReference type="GO" id="GO:0016757">
    <property type="term" value="F:glycosyltransferase activity"/>
    <property type="evidence" value="ECO:0007669"/>
    <property type="project" value="UniProtKB-KW"/>
</dbReference>
<keyword evidence="2" id="KW-0328">Glycosyltransferase</keyword>
<accession>A0A933L2I5</accession>
<dbReference type="InterPro" id="IPR001173">
    <property type="entry name" value="Glyco_trans_2-like"/>
</dbReference>
<reference evidence="5" key="1">
    <citation type="submission" date="2020-07" db="EMBL/GenBank/DDBJ databases">
        <title>Huge and variable diversity of episymbiotic CPR bacteria and DPANN archaea in groundwater ecosystems.</title>
        <authorList>
            <person name="He C.Y."/>
            <person name="Keren R."/>
            <person name="Whittaker M."/>
            <person name="Farag I.F."/>
            <person name="Doudna J."/>
            <person name="Cate J.H.D."/>
            <person name="Banfield J.F."/>
        </authorList>
    </citation>
    <scope>NUCLEOTIDE SEQUENCE</scope>
    <source>
        <strain evidence="5">NC_groundwater_1586_Pr3_B-0.1um_66_15</strain>
    </source>
</reference>
<dbReference type="SUPFAM" id="SSF53448">
    <property type="entry name" value="Nucleotide-diphospho-sugar transferases"/>
    <property type="match status" value="1"/>
</dbReference>
<dbReference type="SUPFAM" id="SSF53756">
    <property type="entry name" value="UDP-Glycosyltransferase/glycogen phosphorylase"/>
    <property type="match status" value="1"/>
</dbReference>
<evidence type="ECO:0000313" key="5">
    <source>
        <dbReference type="EMBL" id="MBI4921055.1"/>
    </source>
</evidence>
<evidence type="ECO:0000256" key="1">
    <source>
        <dbReference type="ARBA" id="ARBA00006739"/>
    </source>
</evidence>
<comment type="similarity">
    <text evidence="1">Belongs to the glycosyltransferase 2 family.</text>
</comment>
<sequence length="674" mass="75244">MMSDDWRKRVEALPYATSYTHYLLALGADRPEGPNIGSRGEHLTIVIITMNRPEVVQRLIKSIARHMPHYRGEILVVDNGSEDNARTRLAACLTETRVTPRLVVLPRNLGVAAGRNEAVRHVRTDWMLMLDDDIYLVSDPLPRMQEDLAVLGCKFANAMILDADAQTTFAWGGHLTVAVNRDGVRAGHGSPHKTVVVGDRDPQPELGTFLFGTAAVMEREAFARTGGFDEQLFVGFEDTDFSIRLFREGLKVGAVGPFSFVHDHPKPTTDVARSYERVRYSHQAIRDAAIHLENKYGVGFWTDGLQRWLDDKTKNDAGLPAVLAPRASAAVRTVPKGVLVIDTDNWAFANKADQLQRRLRHRFEFTVLSYAAIKDDFRIFLALEGFDIVHFVWRKIFAQLLGPAVSSRAATLGLDFRSHFAKQFAHTALTFGVYDHLFLAPGEIEKYAPCFEQADLYSVSSRKLFDIYSGIPGYPPPAAELTDGVDLELFRPSNRPLPEATAPLVVGWAGNSAWGPKTHDHKGLHTIIRPAIRELAREGIIFKEHFADIQVARRTRAEMPGYYTEIDIYLCASQSEGTPNPVLEAMACGVPVVTTDVGVAREALGPLQSEFILEDRSVEALASKLRRLHRDRSVLGALSEENLRRIGDWDWSRRAGANGDFFDAAIAKRRSRRD</sequence>
<organism evidence="5 6">
    <name type="scientific">Devosia nanyangense</name>
    <dbReference type="NCBI Taxonomy" id="1228055"/>
    <lineage>
        <taxon>Bacteria</taxon>
        <taxon>Pseudomonadati</taxon>
        <taxon>Pseudomonadota</taxon>
        <taxon>Alphaproteobacteria</taxon>
        <taxon>Hyphomicrobiales</taxon>
        <taxon>Devosiaceae</taxon>
        <taxon>Devosia</taxon>
    </lineage>
</organism>
<keyword evidence="3" id="KW-0808">Transferase</keyword>
<evidence type="ECO:0000256" key="2">
    <source>
        <dbReference type="ARBA" id="ARBA00022676"/>
    </source>
</evidence>
<comment type="caution">
    <text evidence="5">The sequence shown here is derived from an EMBL/GenBank/DDBJ whole genome shotgun (WGS) entry which is preliminary data.</text>
</comment>
<evidence type="ECO:0000256" key="3">
    <source>
        <dbReference type="ARBA" id="ARBA00022679"/>
    </source>
</evidence>
<evidence type="ECO:0000259" key="4">
    <source>
        <dbReference type="Pfam" id="PF00535"/>
    </source>
</evidence>
<dbReference type="Proteomes" id="UP000782610">
    <property type="component" value="Unassembled WGS sequence"/>
</dbReference>
<dbReference type="EMBL" id="JACRAF010000016">
    <property type="protein sequence ID" value="MBI4921055.1"/>
    <property type="molecule type" value="Genomic_DNA"/>
</dbReference>
<dbReference type="Pfam" id="PF13692">
    <property type="entry name" value="Glyco_trans_1_4"/>
    <property type="match status" value="1"/>
</dbReference>
<dbReference type="PANTHER" id="PTHR43179">
    <property type="entry name" value="RHAMNOSYLTRANSFERASE WBBL"/>
    <property type="match status" value="1"/>
</dbReference>
<gene>
    <name evidence="5" type="ORF">HY834_04850</name>
</gene>
<name>A0A933L2I5_9HYPH</name>